<evidence type="ECO:0000256" key="3">
    <source>
        <dbReference type="ARBA" id="ARBA00023163"/>
    </source>
</evidence>
<sequence>MRPTKREQLLATAERLFYEEGFHATGVDRVIAEAGVARMTLYKHFPSKEALIEATLIRRQGRYRDDLIQAVNGAQPGAAVTGVIECHGRWLRTEARAGCMVIKAIAEFERHASGIATVGRALKQELTGVIQAALERDGAPAGEAEAERILMLLEGANALVPVLGPERVMQRLWEMLAAAGPTHGSPA</sequence>
<organism evidence="6 7">
    <name type="scientific">Sediminicurvatus halobius</name>
    <dbReference type="NCBI Taxonomy" id="2182432"/>
    <lineage>
        <taxon>Bacteria</taxon>
        <taxon>Pseudomonadati</taxon>
        <taxon>Pseudomonadota</taxon>
        <taxon>Gammaproteobacteria</taxon>
        <taxon>Chromatiales</taxon>
        <taxon>Ectothiorhodospiraceae</taxon>
        <taxon>Sediminicurvatus</taxon>
    </lineage>
</organism>
<dbReference type="Pfam" id="PF00440">
    <property type="entry name" value="TetR_N"/>
    <property type="match status" value="1"/>
</dbReference>
<reference evidence="6 7" key="1">
    <citation type="submission" date="2018-05" db="EMBL/GenBank/DDBJ databases">
        <title>Spiribacter halobius sp. nov., a moderately halophilic bacterium isolated from marine solar saltern.</title>
        <authorList>
            <person name="Zheng W.-S."/>
            <person name="Lu D.-C."/>
            <person name="Du Z.-J."/>
        </authorList>
    </citation>
    <scope>NUCLEOTIDE SEQUENCE [LARGE SCALE GENOMIC DNA]</scope>
    <source>
        <strain evidence="6 7">E85</strain>
    </source>
</reference>
<name>A0A2U2MYK1_9GAMM</name>
<keyword evidence="1" id="KW-0805">Transcription regulation</keyword>
<feature type="DNA-binding region" description="H-T-H motif" evidence="4">
    <location>
        <begin position="26"/>
        <end position="45"/>
    </location>
</feature>
<dbReference type="InterPro" id="IPR009057">
    <property type="entry name" value="Homeodomain-like_sf"/>
</dbReference>
<dbReference type="PRINTS" id="PR00455">
    <property type="entry name" value="HTHTETR"/>
</dbReference>
<dbReference type="InterPro" id="IPR036271">
    <property type="entry name" value="Tet_transcr_reg_TetR-rel_C_sf"/>
</dbReference>
<keyword evidence="7" id="KW-1185">Reference proteome</keyword>
<protein>
    <submittedName>
        <fullName evidence="6">TetR/AcrR family transcriptional regulator</fullName>
    </submittedName>
</protein>
<dbReference type="AlphaFoldDB" id="A0A2U2MYK1"/>
<dbReference type="SUPFAM" id="SSF46689">
    <property type="entry name" value="Homeodomain-like"/>
    <property type="match status" value="1"/>
</dbReference>
<dbReference type="FunFam" id="1.10.10.60:FF:000141">
    <property type="entry name" value="TetR family transcriptional regulator"/>
    <property type="match status" value="1"/>
</dbReference>
<dbReference type="PANTHER" id="PTHR47506:SF1">
    <property type="entry name" value="HTH-TYPE TRANSCRIPTIONAL REGULATOR YJDC"/>
    <property type="match status" value="1"/>
</dbReference>
<dbReference type="PANTHER" id="PTHR47506">
    <property type="entry name" value="TRANSCRIPTIONAL REGULATORY PROTEIN"/>
    <property type="match status" value="1"/>
</dbReference>
<dbReference type="PROSITE" id="PS50977">
    <property type="entry name" value="HTH_TETR_2"/>
    <property type="match status" value="1"/>
</dbReference>
<proteinExistence type="predicted"/>
<feature type="domain" description="HTH tetR-type" evidence="5">
    <location>
        <begin position="3"/>
        <end position="63"/>
    </location>
</feature>
<keyword evidence="2 4" id="KW-0238">DNA-binding</keyword>
<dbReference type="InterPro" id="IPR001647">
    <property type="entry name" value="HTH_TetR"/>
</dbReference>
<dbReference type="RefSeq" id="WP_109679483.1">
    <property type="nucleotide sequence ID" value="NZ_CP086615.1"/>
</dbReference>
<evidence type="ECO:0000313" key="6">
    <source>
        <dbReference type="EMBL" id="PWG61873.1"/>
    </source>
</evidence>
<evidence type="ECO:0000259" key="5">
    <source>
        <dbReference type="PROSITE" id="PS50977"/>
    </source>
</evidence>
<gene>
    <name evidence="6" type="ORF">DEM34_14165</name>
</gene>
<dbReference type="GO" id="GO:0003677">
    <property type="term" value="F:DNA binding"/>
    <property type="evidence" value="ECO:0007669"/>
    <property type="project" value="UniProtKB-UniRule"/>
</dbReference>
<evidence type="ECO:0000256" key="4">
    <source>
        <dbReference type="PROSITE-ProRule" id="PRU00335"/>
    </source>
</evidence>
<evidence type="ECO:0000256" key="1">
    <source>
        <dbReference type="ARBA" id="ARBA00023015"/>
    </source>
</evidence>
<dbReference type="OrthoDB" id="116240at2"/>
<evidence type="ECO:0000256" key="2">
    <source>
        <dbReference type="ARBA" id="ARBA00023125"/>
    </source>
</evidence>
<dbReference type="EMBL" id="QFFI01000025">
    <property type="protein sequence ID" value="PWG61873.1"/>
    <property type="molecule type" value="Genomic_DNA"/>
</dbReference>
<accession>A0A2U2MYK1</accession>
<evidence type="ECO:0000313" key="7">
    <source>
        <dbReference type="Proteomes" id="UP000245474"/>
    </source>
</evidence>
<dbReference type="SUPFAM" id="SSF48498">
    <property type="entry name" value="Tetracyclin repressor-like, C-terminal domain"/>
    <property type="match status" value="1"/>
</dbReference>
<keyword evidence="3" id="KW-0804">Transcription</keyword>
<dbReference type="Gene3D" id="1.10.357.10">
    <property type="entry name" value="Tetracycline Repressor, domain 2"/>
    <property type="match status" value="1"/>
</dbReference>
<comment type="caution">
    <text evidence="6">The sequence shown here is derived from an EMBL/GenBank/DDBJ whole genome shotgun (WGS) entry which is preliminary data.</text>
</comment>
<dbReference type="Proteomes" id="UP000245474">
    <property type="component" value="Unassembled WGS sequence"/>
</dbReference>